<dbReference type="SUPFAM" id="SSF52743">
    <property type="entry name" value="Subtilisin-like"/>
    <property type="match status" value="1"/>
</dbReference>
<evidence type="ECO:0000313" key="7">
    <source>
        <dbReference type="EMBL" id="CAA9257809.1"/>
    </source>
</evidence>
<evidence type="ECO:0000256" key="1">
    <source>
        <dbReference type="ARBA" id="ARBA00011073"/>
    </source>
</evidence>
<dbReference type="PRINTS" id="PR00723">
    <property type="entry name" value="SUBTILISIN"/>
</dbReference>
<dbReference type="InterPro" id="IPR036852">
    <property type="entry name" value="Peptidase_S8/S53_dom_sf"/>
</dbReference>
<feature type="active site" description="Charge relay system" evidence="5">
    <location>
        <position position="277"/>
    </location>
</feature>
<dbReference type="InterPro" id="IPR023828">
    <property type="entry name" value="Peptidase_S8_Ser-AS"/>
</dbReference>
<dbReference type="InterPro" id="IPR050131">
    <property type="entry name" value="Peptidase_S8_subtilisin-like"/>
</dbReference>
<dbReference type="Pfam" id="PF00082">
    <property type="entry name" value="Peptidase_S8"/>
    <property type="match status" value="1"/>
</dbReference>
<dbReference type="GO" id="GO:0004252">
    <property type="term" value="F:serine-type endopeptidase activity"/>
    <property type="evidence" value="ECO:0007669"/>
    <property type="project" value="UniProtKB-UniRule"/>
</dbReference>
<dbReference type="PANTHER" id="PTHR43806:SF67">
    <property type="entry name" value="EGF-LIKE DOMAIN-CONTAINING PROTEIN"/>
    <property type="match status" value="1"/>
</dbReference>
<dbReference type="EMBL" id="CADCTQ010000208">
    <property type="protein sequence ID" value="CAA9257809.1"/>
    <property type="molecule type" value="Genomic_DNA"/>
</dbReference>
<comment type="similarity">
    <text evidence="1 5">Belongs to the peptidase S8 family.</text>
</comment>
<proteinExistence type="inferred from homology"/>
<dbReference type="InterPro" id="IPR000209">
    <property type="entry name" value="Peptidase_S8/S53_dom"/>
</dbReference>
<dbReference type="PROSITE" id="PS51892">
    <property type="entry name" value="SUBTILASE"/>
    <property type="match status" value="1"/>
</dbReference>
<sequence>MKKAILIVLGTFILQLAFSSPFQERFKSRIPPPQQYDSAITYVHGESLGRQHFDGRGVKIGIIDVGFENANEHPALQDIFKEGRVVAVRDFVNPQRKDAFYEQQEKGDNHGTAVFKYIAGRDSFQQYGLATGASFYLARTDNGAKDFRAEEKYFSEALEWLHSQGVKLVNVSIGYNYGFEDPRENYLPSEMDGKTSFISQVAQKYVDEYGMIIVKSAGNDGSTPWRIITLPADAPSVISVGIIDKRKCKVGSSSEGPDFLQYVKPNVSCFNTIPGTSFAAPVITGMVACMLQKQPSLKPREVIDLLERTGHLYPYTNNYLGAGVPDASRVLAMMDNKKQRSPKQVREISVKENQFLINSKERQAVLYHKKDKWVVLREQPVSAESGAFRIVRPDSIAREKLVVDDKANLKVHVEAKKEIVSRTTLVTDREMVEIIWQ</sequence>
<dbReference type="PROSITE" id="PS00138">
    <property type="entry name" value="SUBTILASE_SER"/>
    <property type="match status" value="1"/>
</dbReference>
<feature type="domain" description="Peptidase S8/S53" evidence="6">
    <location>
        <begin position="55"/>
        <end position="323"/>
    </location>
</feature>
<keyword evidence="4 5" id="KW-0720">Serine protease</keyword>
<dbReference type="Gene3D" id="3.40.50.200">
    <property type="entry name" value="Peptidase S8/S53 domain"/>
    <property type="match status" value="1"/>
</dbReference>
<dbReference type="InterPro" id="IPR015500">
    <property type="entry name" value="Peptidase_S8_subtilisin-rel"/>
</dbReference>
<name>A0A6J4IRS6_9SPHI</name>
<evidence type="ECO:0000256" key="4">
    <source>
        <dbReference type="ARBA" id="ARBA00022825"/>
    </source>
</evidence>
<evidence type="ECO:0000259" key="6">
    <source>
        <dbReference type="Pfam" id="PF00082"/>
    </source>
</evidence>
<evidence type="ECO:0000256" key="3">
    <source>
        <dbReference type="ARBA" id="ARBA00022801"/>
    </source>
</evidence>
<evidence type="ECO:0000256" key="2">
    <source>
        <dbReference type="ARBA" id="ARBA00022670"/>
    </source>
</evidence>
<dbReference type="PANTHER" id="PTHR43806">
    <property type="entry name" value="PEPTIDASE S8"/>
    <property type="match status" value="1"/>
</dbReference>
<feature type="active site" description="Charge relay system" evidence="5">
    <location>
        <position position="110"/>
    </location>
</feature>
<accession>A0A6J4IRS6</accession>
<dbReference type="AlphaFoldDB" id="A0A6J4IRS6"/>
<evidence type="ECO:0000256" key="5">
    <source>
        <dbReference type="PROSITE-ProRule" id="PRU01240"/>
    </source>
</evidence>
<protein>
    <recommendedName>
        <fullName evidence="6">Peptidase S8/S53 domain-containing protein</fullName>
    </recommendedName>
</protein>
<gene>
    <name evidence="7" type="ORF">AVDCRST_MAG56-3867</name>
</gene>
<keyword evidence="3 5" id="KW-0378">Hydrolase</keyword>
<organism evidence="7">
    <name type="scientific">uncultured Cytophagales bacterium</name>
    <dbReference type="NCBI Taxonomy" id="158755"/>
    <lineage>
        <taxon>Bacteria</taxon>
        <taxon>Pseudomonadati</taxon>
        <taxon>Bacteroidota</taxon>
        <taxon>Sphingobacteriia</taxon>
        <taxon>Sphingobacteriales</taxon>
        <taxon>environmental samples</taxon>
    </lineage>
</organism>
<keyword evidence="2 5" id="KW-0645">Protease</keyword>
<dbReference type="GO" id="GO:0006508">
    <property type="term" value="P:proteolysis"/>
    <property type="evidence" value="ECO:0007669"/>
    <property type="project" value="UniProtKB-KW"/>
</dbReference>
<reference evidence="7" key="1">
    <citation type="submission" date="2020-02" db="EMBL/GenBank/DDBJ databases">
        <authorList>
            <person name="Meier V. D."/>
        </authorList>
    </citation>
    <scope>NUCLEOTIDE SEQUENCE</scope>
    <source>
        <strain evidence="7">AVDCRST_MAG56</strain>
    </source>
</reference>
<feature type="active site" description="Charge relay system" evidence="5">
    <location>
        <position position="64"/>
    </location>
</feature>